<feature type="transmembrane region" description="Helical" evidence="1">
    <location>
        <begin position="20"/>
        <end position="42"/>
    </location>
</feature>
<dbReference type="Gene3D" id="2.130.10.10">
    <property type="entry name" value="YVTN repeat-like/Quinoprotein amine dehydrogenase"/>
    <property type="match status" value="1"/>
</dbReference>
<dbReference type="STRING" id="549.BEE12_00145"/>
<dbReference type="InterPro" id="IPR011048">
    <property type="entry name" value="Haem_d1_sf"/>
</dbReference>
<evidence type="ECO:0000313" key="2">
    <source>
        <dbReference type="EMBL" id="SUB16107.1"/>
    </source>
</evidence>
<sequence length="407" mass="44709">MEFNGAVKRFNAGKMTGQVWIAASTFDYWLLMRMILILYFLTEFSMKSLSPRKAAVAMAVAAAFSLTACQAPAKKADAPAAEAPKPVNTAVIQRALGDGLYEMAYSPTSKALFVASAQAFKDVNGGMIYRLDPAKLTTKGETHTDMKNFGTAIDENGQVFYTTNSLDGAISKVDAQSGKVLQRLVFPGKISKEGYPAGAREVLWHGNELYVGRVAEPGYISVVDTRTFKLKTEIKNAGKWVTGIIYSPLTERIYAANGSGEILVINPRSHKIEKRWTAGDGKEYLFLNMAEDPATGRLFVTDDSKGKTALIFDERTGKVIKRIEGDAMGIKFNAKRNELYISQRESKKVLQLDATTYAVKNSWSFDKNPNSLLIGPDNNTLYVTLKAEFNKDSSTKGTDEIARIALP</sequence>
<dbReference type="InterPro" id="IPR015943">
    <property type="entry name" value="WD40/YVTN_repeat-like_dom_sf"/>
</dbReference>
<dbReference type="PANTHER" id="PTHR47197:SF3">
    <property type="entry name" value="DIHYDRO-HEME D1 DEHYDROGENASE"/>
    <property type="match status" value="1"/>
</dbReference>
<evidence type="ECO:0000256" key="1">
    <source>
        <dbReference type="SAM" id="Phobius"/>
    </source>
</evidence>
<dbReference type="Proteomes" id="UP000254640">
    <property type="component" value="Unassembled WGS sequence"/>
</dbReference>
<keyword evidence="2" id="KW-0456">Lyase</keyword>
<dbReference type="AlphaFoldDB" id="A0A379AE46"/>
<dbReference type="PANTHER" id="PTHR47197">
    <property type="entry name" value="PROTEIN NIRF"/>
    <property type="match status" value="1"/>
</dbReference>
<accession>A0A379AE46</accession>
<reference evidence="2 3" key="1">
    <citation type="submission" date="2018-06" db="EMBL/GenBank/DDBJ databases">
        <authorList>
            <consortium name="Pathogen Informatics"/>
            <person name="Doyle S."/>
        </authorList>
    </citation>
    <scope>NUCLEOTIDE SEQUENCE [LARGE SCALE GENOMIC DNA]</scope>
    <source>
        <strain evidence="2 3">NCTC9381</strain>
    </source>
</reference>
<dbReference type="GO" id="GO:0016829">
    <property type="term" value="F:lyase activity"/>
    <property type="evidence" value="ECO:0007669"/>
    <property type="project" value="UniProtKB-KW"/>
</dbReference>
<gene>
    <name evidence="2" type="primary">yncE_1</name>
    <name evidence="2" type="ORF">NCTC9381_02007</name>
</gene>
<name>A0A379AE46_ENTAG</name>
<keyword evidence="1" id="KW-0812">Transmembrane</keyword>
<keyword evidence="3" id="KW-1185">Reference proteome</keyword>
<proteinExistence type="predicted"/>
<dbReference type="EMBL" id="UGSO01000001">
    <property type="protein sequence ID" value="SUB16107.1"/>
    <property type="molecule type" value="Genomic_DNA"/>
</dbReference>
<protein>
    <submittedName>
        <fullName evidence="2">Streptogramin lyase</fullName>
    </submittedName>
</protein>
<dbReference type="SUPFAM" id="SSF51004">
    <property type="entry name" value="C-terminal (heme d1) domain of cytochrome cd1-nitrite reductase"/>
    <property type="match status" value="1"/>
</dbReference>
<dbReference type="InterPro" id="IPR051200">
    <property type="entry name" value="Host-pathogen_enzymatic-act"/>
</dbReference>
<keyword evidence="1" id="KW-0472">Membrane</keyword>
<evidence type="ECO:0000313" key="3">
    <source>
        <dbReference type="Proteomes" id="UP000254640"/>
    </source>
</evidence>
<organism evidence="2 3">
    <name type="scientific">Enterobacter agglomerans</name>
    <name type="common">Erwinia herbicola</name>
    <name type="synonym">Pantoea agglomerans</name>
    <dbReference type="NCBI Taxonomy" id="549"/>
    <lineage>
        <taxon>Bacteria</taxon>
        <taxon>Pseudomonadati</taxon>
        <taxon>Pseudomonadota</taxon>
        <taxon>Gammaproteobacteria</taxon>
        <taxon>Enterobacterales</taxon>
        <taxon>Erwiniaceae</taxon>
        <taxon>Pantoea</taxon>
        <taxon>Pantoea agglomerans group</taxon>
    </lineage>
</organism>
<keyword evidence="1" id="KW-1133">Transmembrane helix</keyword>